<evidence type="ECO:0000256" key="1">
    <source>
        <dbReference type="SAM" id="MobiDB-lite"/>
    </source>
</evidence>
<accession>A0A0K2TC14</accession>
<organism evidence="2">
    <name type="scientific">Lepeophtheirus salmonis</name>
    <name type="common">Salmon louse</name>
    <name type="synonym">Caligus salmonis</name>
    <dbReference type="NCBI Taxonomy" id="72036"/>
    <lineage>
        <taxon>Eukaryota</taxon>
        <taxon>Metazoa</taxon>
        <taxon>Ecdysozoa</taxon>
        <taxon>Arthropoda</taxon>
        <taxon>Crustacea</taxon>
        <taxon>Multicrustacea</taxon>
        <taxon>Hexanauplia</taxon>
        <taxon>Copepoda</taxon>
        <taxon>Siphonostomatoida</taxon>
        <taxon>Caligidae</taxon>
        <taxon>Lepeophtheirus</taxon>
    </lineage>
</organism>
<proteinExistence type="predicted"/>
<protein>
    <submittedName>
        <fullName evidence="2">Mucin5Blike [Macaca fascicularis]</fullName>
    </submittedName>
</protein>
<name>A0A0K2TC14_LEPSM</name>
<sequence>MISSIHCCLSFVPGIFSGRYQRGDVHHRRDNCYRRHGCIHRVFEHSHHKICVHDRRLHIRSWVQPQQISCGIHVHRRSREYKIHSHDVHKIQHRNQDVHKNQHHTQSDREKHDHSYKRENRSHSWAQRISCEGSDLHSCYLHDRKQNYILHSRDLHDHIQNYILHILDLHVHR</sequence>
<dbReference type="AlphaFoldDB" id="A0A0K2TC14"/>
<dbReference type="EMBL" id="HACA01005630">
    <property type="protein sequence ID" value="CDW22991.1"/>
    <property type="molecule type" value="Transcribed_RNA"/>
</dbReference>
<feature type="region of interest" description="Disordered" evidence="1">
    <location>
        <begin position="93"/>
        <end position="121"/>
    </location>
</feature>
<reference evidence="2" key="1">
    <citation type="submission" date="2014-05" db="EMBL/GenBank/DDBJ databases">
        <authorList>
            <person name="Chronopoulou M."/>
        </authorList>
    </citation>
    <scope>NUCLEOTIDE SEQUENCE</scope>
    <source>
        <tissue evidence="2">Whole organism</tissue>
    </source>
</reference>
<evidence type="ECO:0000313" key="2">
    <source>
        <dbReference type="EMBL" id="CDW22991.1"/>
    </source>
</evidence>